<keyword evidence="2" id="KW-1185">Reference proteome</keyword>
<protein>
    <submittedName>
        <fullName evidence="1">Uncharacterized protein</fullName>
    </submittedName>
</protein>
<proteinExistence type="predicted"/>
<comment type="caution">
    <text evidence="1">The sequence shown here is derived from an EMBL/GenBank/DDBJ whole genome shotgun (WGS) entry which is preliminary data.</text>
</comment>
<organism evidence="1 2">
    <name type="scientific">Prescottella agglutinans</name>
    <dbReference type="NCBI Taxonomy" id="1644129"/>
    <lineage>
        <taxon>Bacteria</taxon>
        <taxon>Bacillati</taxon>
        <taxon>Actinomycetota</taxon>
        <taxon>Actinomycetes</taxon>
        <taxon>Mycobacteriales</taxon>
        <taxon>Nocardiaceae</taxon>
        <taxon>Prescottella</taxon>
    </lineage>
</organism>
<evidence type="ECO:0000313" key="1">
    <source>
        <dbReference type="EMBL" id="RVW10232.1"/>
    </source>
</evidence>
<dbReference type="EMBL" id="RKLP01000003">
    <property type="protein sequence ID" value="RVW10232.1"/>
    <property type="molecule type" value="Genomic_DNA"/>
</dbReference>
<name>A0A438BH53_9NOCA</name>
<evidence type="ECO:0000313" key="2">
    <source>
        <dbReference type="Proteomes" id="UP000286208"/>
    </source>
</evidence>
<dbReference type="RefSeq" id="WP_127915623.1">
    <property type="nucleotide sequence ID" value="NZ_RKLP01000003.1"/>
</dbReference>
<accession>A0A438BH53</accession>
<dbReference type="Proteomes" id="UP000286208">
    <property type="component" value="Unassembled WGS sequence"/>
</dbReference>
<dbReference type="AlphaFoldDB" id="A0A438BH53"/>
<gene>
    <name evidence="1" type="ORF">EGT67_08525</name>
</gene>
<sequence>MAVEPDVAYNPDNTSHWHYYAVVGTTIDGGHTLAEFGPHDNALLALQVAVQSVNHTAFSMFEQGVVGNMLADFGLVERLPVTNFAIERQHAVTRVPDFEWSLSGGRRDWGTAADLSA</sequence>
<dbReference type="OrthoDB" id="4463451at2"/>
<reference evidence="1 2" key="1">
    <citation type="submission" date="2018-11" db="EMBL/GenBank/DDBJ databases">
        <title>Rhodococcus spongicola sp. nov. and Rhodococcus xishaensis sp. nov. from marine sponges.</title>
        <authorList>
            <person name="Li L."/>
            <person name="Lin H.W."/>
        </authorList>
    </citation>
    <scope>NUCLEOTIDE SEQUENCE [LARGE SCALE GENOMIC DNA]</scope>
    <source>
        <strain evidence="1 2">CCTCC AB2014297</strain>
    </source>
</reference>